<name>A0A1C9CFF8_9FLOR</name>
<dbReference type="GO" id="GO:0045259">
    <property type="term" value="C:proton-transporting ATP synthase complex"/>
    <property type="evidence" value="ECO:0007669"/>
    <property type="project" value="UniProtKB-KW"/>
</dbReference>
<gene>
    <name evidence="14" type="primary">atpF</name>
    <name evidence="14" type="ORF">Hrvl_045</name>
</gene>
<evidence type="ECO:0000256" key="9">
    <source>
        <dbReference type="ARBA" id="ARBA00023310"/>
    </source>
</evidence>
<keyword evidence="2 11" id="KW-0813">Transport</keyword>
<geneLocation type="plastid" evidence="14"/>
<evidence type="ECO:0000256" key="4">
    <source>
        <dbReference type="ARBA" id="ARBA00022692"/>
    </source>
</evidence>
<keyword evidence="9" id="KW-0066">ATP synthesis</keyword>
<dbReference type="AlphaFoldDB" id="A0A1C9CFF8"/>
<dbReference type="HAMAP" id="MF_01398">
    <property type="entry name" value="ATP_synth_b_bprime"/>
    <property type="match status" value="1"/>
</dbReference>
<evidence type="ECO:0000256" key="5">
    <source>
        <dbReference type="ARBA" id="ARBA00022781"/>
    </source>
</evidence>
<sequence length="178" mass="19970">MTLSIQAFIVSYNIISEWTINSNFLEANVINIVLLIIGLVYVLRKFLGEALSSRQQKVLVAIQEAEDQLKQARYRLSESEKQLAHSQIIIKQIRQEATITAQKVYQSILDQGTIDVQRLTAAGKASIASAENQVRKQIQQQIATLAIKRVFTKLKEHLNSDIQTAIIDQGIKQLGGKL</sequence>
<evidence type="ECO:0000256" key="13">
    <source>
        <dbReference type="SAM" id="Phobius"/>
    </source>
</evidence>
<comment type="subcellular location">
    <subcellularLocation>
        <location evidence="1">Membrane</location>
        <topology evidence="1">Single-pass membrane protein</topology>
    </subcellularLocation>
</comment>
<keyword evidence="4 11" id="KW-0812">Transmembrane</keyword>
<evidence type="ECO:0000256" key="3">
    <source>
        <dbReference type="ARBA" id="ARBA00022547"/>
    </source>
</evidence>
<keyword evidence="7 11" id="KW-0406">Ion transport</keyword>
<evidence type="ECO:0000256" key="1">
    <source>
        <dbReference type="ARBA" id="ARBA00004167"/>
    </source>
</evidence>
<organism evidence="14">
    <name type="scientific">Hildenbrandia rivularis</name>
    <dbReference type="NCBI Taxonomy" id="135206"/>
    <lineage>
        <taxon>Eukaryota</taxon>
        <taxon>Rhodophyta</taxon>
        <taxon>Florideophyceae</taxon>
        <taxon>Hildenbrandiophycidae</taxon>
        <taxon>Hildenbrandiales</taxon>
        <taxon>Hildenbrandiaceae</taxon>
        <taxon>Hildenbrandia</taxon>
    </lineage>
</organism>
<feature type="coiled-coil region" evidence="12">
    <location>
        <begin position="62"/>
        <end position="96"/>
    </location>
</feature>
<evidence type="ECO:0000256" key="6">
    <source>
        <dbReference type="ARBA" id="ARBA00022989"/>
    </source>
</evidence>
<evidence type="ECO:0000256" key="7">
    <source>
        <dbReference type="ARBA" id="ARBA00023065"/>
    </source>
</evidence>
<evidence type="ECO:0000256" key="2">
    <source>
        <dbReference type="ARBA" id="ARBA00022448"/>
    </source>
</evidence>
<keyword evidence="3 11" id="KW-0138">CF(0)</keyword>
<dbReference type="InterPro" id="IPR002146">
    <property type="entry name" value="ATP_synth_b/b'su_bac/chlpt"/>
</dbReference>
<evidence type="ECO:0000256" key="8">
    <source>
        <dbReference type="ARBA" id="ARBA00023136"/>
    </source>
</evidence>
<comment type="similarity">
    <text evidence="11">Belongs to the ATPase B chain family.</text>
</comment>
<dbReference type="GO" id="GO:0015078">
    <property type="term" value="F:proton transmembrane transporter activity"/>
    <property type="evidence" value="ECO:0007669"/>
    <property type="project" value="InterPro"/>
</dbReference>
<dbReference type="PANTHER" id="PTHR34264:SF3">
    <property type="entry name" value="ATP SYNTHASE SUBUNIT B, CHLOROPLASTIC"/>
    <property type="match status" value="1"/>
</dbReference>
<feature type="transmembrane region" description="Helical" evidence="13">
    <location>
        <begin position="29"/>
        <end position="47"/>
    </location>
</feature>
<dbReference type="GO" id="GO:0015986">
    <property type="term" value="P:proton motive force-driven ATP synthesis"/>
    <property type="evidence" value="ECO:0007669"/>
    <property type="project" value="InterPro"/>
</dbReference>
<protein>
    <submittedName>
        <fullName evidence="14">ATP synthase CFO B chain subunit I</fullName>
    </submittedName>
</protein>
<dbReference type="GeneID" id="29074117"/>
<accession>A0A1C9CFF8</accession>
<proteinExistence type="inferred from homology"/>
<dbReference type="CDD" id="cd06503">
    <property type="entry name" value="ATP-synt_Fo_b"/>
    <property type="match status" value="1"/>
</dbReference>
<evidence type="ECO:0000313" key="14">
    <source>
        <dbReference type="EMBL" id="AOM67105.1"/>
    </source>
</evidence>
<dbReference type="EMBL" id="KX284723">
    <property type="protein sequence ID" value="AOM67105.1"/>
    <property type="molecule type" value="Genomic_DNA"/>
</dbReference>
<keyword evidence="14" id="KW-0934">Plastid</keyword>
<evidence type="ECO:0000256" key="12">
    <source>
        <dbReference type="SAM" id="Coils"/>
    </source>
</evidence>
<dbReference type="PANTHER" id="PTHR34264">
    <property type="entry name" value="ATP SYNTHASE SUBUNIT B, CHLOROPLASTIC"/>
    <property type="match status" value="1"/>
</dbReference>
<reference evidence="14" key="1">
    <citation type="journal article" date="2016" name="BMC Biol.">
        <title>Parallel evolution of highly conserved plastid genome architecture in red seaweeds and seed plants.</title>
        <authorList>
            <person name="Lee J."/>
            <person name="Cho C.H."/>
            <person name="Park S.I."/>
            <person name="Choi J.W."/>
            <person name="Song H.S."/>
            <person name="West J.A."/>
            <person name="Bhattacharya D."/>
            <person name="Yoon H.S."/>
        </authorList>
    </citation>
    <scope>NUCLEOTIDE SEQUENCE</scope>
</reference>
<keyword evidence="5 11" id="KW-0375">Hydrogen ion transport</keyword>
<dbReference type="Pfam" id="PF00430">
    <property type="entry name" value="ATP-synt_B"/>
    <property type="match status" value="1"/>
</dbReference>
<keyword evidence="12" id="KW-0175">Coiled coil</keyword>
<comment type="function">
    <text evidence="10">F(1)F(0) ATP synthase produces ATP from ADP in the presence of a proton or sodium gradient. F-type ATPases consist of two structural domains, F(1) containing the extramembraneous catalytic core and F(0) containing the membrane proton channel, linked together by a central stalk and a peripheral stalk. During catalysis, ATP synthesis in the catalytic domain of F(1) is coupled via a rotary mechanism of the central stalk subunits to proton translocation.</text>
</comment>
<keyword evidence="6 13" id="KW-1133">Transmembrane helix</keyword>
<keyword evidence="8 13" id="KW-0472">Membrane</keyword>
<dbReference type="RefSeq" id="YP_009297561.1">
    <property type="nucleotide sequence ID" value="NC_031177.1"/>
</dbReference>
<evidence type="ECO:0000256" key="11">
    <source>
        <dbReference type="RuleBase" id="RU003848"/>
    </source>
</evidence>
<evidence type="ECO:0000256" key="10">
    <source>
        <dbReference type="ARBA" id="ARBA00025198"/>
    </source>
</evidence>